<dbReference type="Proteomes" id="UP000054018">
    <property type="component" value="Unassembled WGS sequence"/>
</dbReference>
<feature type="signal peptide" evidence="1">
    <location>
        <begin position="1"/>
        <end position="22"/>
    </location>
</feature>
<keyword evidence="1" id="KW-0732">Signal</keyword>
<dbReference type="AlphaFoldDB" id="A0A0C9ZB44"/>
<protein>
    <submittedName>
        <fullName evidence="2">Unplaced genomic scaffold scaffold_45, whole genome shotgun sequence</fullName>
    </submittedName>
</protein>
<keyword evidence="3" id="KW-1185">Reference proteome</keyword>
<reference evidence="2 3" key="1">
    <citation type="submission" date="2014-04" db="EMBL/GenBank/DDBJ databases">
        <authorList>
            <consortium name="DOE Joint Genome Institute"/>
            <person name="Kuo A."/>
            <person name="Kohler A."/>
            <person name="Costa M.D."/>
            <person name="Nagy L.G."/>
            <person name="Floudas D."/>
            <person name="Copeland A."/>
            <person name="Barry K.W."/>
            <person name="Cichocki N."/>
            <person name="Veneault-Fourrey C."/>
            <person name="LaButti K."/>
            <person name="Lindquist E.A."/>
            <person name="Lipzen A."/>
            <person name="Lundell T."/>
            <person name="Morin E."/>
            <person name="Murat C."/>
            <person name="Sun H."/>
            <person name="Tunlid A."/>
            <person name="Henrissat B."/>
            <person name="Grigoriev I.V."/>
            <person name="Hibbett D.S."/>
            <person name="Martin F."/>
            <person name="Nordberg H.P."/>
            <person name="Cantor M.N."/>
            <person name="Hua S.X."/>
        </authorList>
    </citation>
    <scope>NUCLEOTIDE SEQUENCE [LARGE SCALE GENOMIC DNA]</scope>
    <source>
        <strain evidence="2 3">441</strain>
    </source>
</reference>
<evidence type="ECO:0000313" key="2">
    <source>
        <dbReference type="EMBL" id="KIK23169.1"/>
    </source>
</evidence>
<sequence>MIARVGQLFSALLLVLQPGGEYKRVTTDNDIFVPEFGTDIDAKDIRVTVLEIL</sequence>
<evidence type="ECO:0000313" key="3">
    <source>
        <dbReference type="Proteomes" id="UP000054018"/>
    </source>
</evidence>
<proteinExistence type="predicted"/>
<feature type="chain" id="PRO_5002207051" evidence="1">
    <location>
        <begin position="23"/>
        <end position="53"/>
    </location>
</feature>
<reference evidence="3" key="2">
    <citation type="submission" date="2015-01" db="EMBL/GenBank/DDBJ databases">
        <title>Evolutionary Origins and Diversification of the Mycorrhizal Mutualists.</title>
        <authorList>
            <consortium name="DOE Joint Genome Institute"/>
            <consortium name="Mycorrhizal Genomics Consortium"/>
            <person name="Kohler A."/>
            <person name="Kuo A."/>
            <person name="Nagy L.G."/>
            <person name="Floudas D."/>
            <person name="Copeland A."/>
            <person name="Barry K.W."/>
            <person name="Cichocki N."/>
            <person name="Veneault-Fourrey C."/>
            <person name="LaButti K."/>
            <person name="Lindquist E.A."/>
            <person name="Lipzen A."/>
            <person name="Lundell T."/>
            <person name="Morin E."/>
            <person name="Murat C."/>
            <person name="Riley R."/>
            <person name="Ohm R."/>
            <person name="Sun H."/>
            <person name="Tunlid A."/>
            <person name="Henrissat B."/>
            <person name="Grigoriev I.V."/>
            <person name="Hibbett D.S."/>
            <person name="Martin F."/>
        </authorList>
    </citation>
    <scope>NUCLEOTIDE SEQUENCE [LARGE SCALE GENOMIC DNA]</scope>
    <source>
        <strain evidence="3">441</strain>
    </source>
</reference>
<dbReference type="HOGENOM" id="CLU_3069607_0_0_1"/>
<dbReference type="OrthoDB" id="2679089at2759"/>
<evidence type="ECO:0000256" key="1">
    <source>
        <dbReference type="SAM" id="SignalP"/>
    </source>
</evidence>
<name>A0A0C9ZB44_9AGAM</name>
<gene>
    <name evidence="2" type="ORF">PISMIDRAFT_679581</name>
</gene>
<dbReference type="EMBL" id="KN833729">
    <property type="protein sequence ID" value="KIK23169.1"/>
    <property type="molecule type" value="Genomic_DNA"/>
</dbReference>
<accession>A0A0C9ZB44</accession>
<organism evidence="2 3">
    <name type="scientific">Pisolithus microcarpus 441</name>
    <dbReference type="NCBI Taxonomy" id="765257"/>
    <lineage>
        <taxon>Eukaryota</taxon>
        <taxon>Fungi</taxon>
        <taxon>Dikarya</taxon>
        <taxon>Basidiomycota</taxon>
        <taxon>Agaricomycotina</taxon>
        <taxon>Agaricomycetes</taxon>
        <taxon>Agaricomycetidae</taxon>
        <taxon>Boletales</taxon>
        <taxon>Sclerodermatineae</taxon>
        <taxon>Pisolithaceae</taxon>
        <taxon>Pisolithus</taxon>
    </lineage>
</organism>